<organism evidence="1 2">
    <name type="scientific">Cricetulus griseus</name>
    <name type="common">Chinese hamster</name>
    <name type="synonym">Cricetulus barabensis griseus</name>
    <dbReference type="NCBI Taxonomy" id="10029"/>
    <lineage>
        <taxon>Eukaryota</taxon>
        <taxon>Metazoa</taxon>
        <taxon>Chordata</taxon>
        <taxon>Craniata</taxon>
        <taxon>Vertebrata</taxon>
        <taxon>Euteleostomi</taxon>
        <taxon>Mammalia</taxon>
        <taxon>Eutheria</taxon>
        <taxon>Euarchontoglires</taxon>
        <taxon>Glires</taxon>
        <taxon>Rodentia</taxon>
        <taxon>Myomorpha</taxon>
        <taxon>Muroidea</taxon>
        <taxon>Cricetidae</taxon>
        <taxon>Cricetinae</taxon>
        <taxon>Cricetulus</taxon>
    </lineage>
</organism>
<sequence>MPQTMIPLKNYYGRTVQTADSKFRFACYLYSIDGVPSLPTPMSTHYTFILNMKSVLM</sequence>
<dbReference type="AlphaFoldDB" id="G3I0D4"/>
<dbReference type="InParanoid" id="G3I0D4"/>
<proteinExistence type="predicted"/>
<name>G3I0D4_CRIGR</name>
<evidence type="ECO:0000313" key="2">
    <source>
        <dbReference type="Proteomes" id="UP000001075"/>
    </source>
</evidence>
<protein>
    <submittedName>
        <fullName evidence="1">Uncharacterized protein</fullName>
    </submittedName>
</protein>
<gene>
    <name evidence="1" type="ORF">I79_016813</name>
</gene>
<evidence type="ECO:0000313" key="1">
    <source>
        <dbReference type="EMBL" id="EGW07375.1"/>
    </source>
</evidence>
<dbReference type="Proteomes" id="UP000001075">
    <property type="component" value="Unassembled WGS sequence"/>
</dbReference>
<accession>G3I0D4</accession>
<dbReference type="EMBL" id="JH001008">
    <property type="protein sequence ID" value="EGW07375.1"/>
    <property type="molecule type" value="Genomic_DNA"/>
</dbReference>
<reference evidence="2" key="1">
    <citation type="journal article" date="2011" name="Nat. Biotechnol.">
        <title>The genomic sequence of the Chinese hamster ovary (CHO)-K1 cell line.</title>
        <authorList>
            <person name="Xu X."/>
            <person name="Nagarajan H."/>
            <person name="Lewis N.E."/>
            <person name="Pan S."/>
            <person name="Cai Z."/>
            <person name="Liu X."/>
            <person name="Chen W."/>
            <person name="Xie M."/>
            <person name="Wang W."/>
            <person name="Hammond S."/>
            <person name="Andersen M.R."/>
            <person name="Neff N."/>
            <person name="Passarelli B."/>
            <person name="Koh W."/>
            <person name="Fan H.C."/>
            <person name="Wang J."/>
            <person name="Gui Y."/>
            <person name="Lee K.H."/>
            <person name="Betenbaugh M.J."/>
            <person name="Quake S.R."/>
            <person name="Famili I."/>
            <person name="Palsson B.O."/>
            <person name="Wang J."/>
        </authorList>
    </citation>
    <scope>NUCLEOTIDE SEQUENCE [LARGE SCALE GENOMIC DNA]</scope>
    <source>
        <strain evidence="2">CHO K1 cell line</strain>
    </source>
</reference>